<dbReference type="Proteomes" id="UP000267821">
    <property type="component" value="Unassembled WGS sequence"/>
</dbReference>
<dbReference type="AlphaFoldDB" id="A0A3N4L5G4"/>
<gene>
    <name evidence="1" type="ORF">L211DRAFT_854429</name>
</gene>
<protein>
    <submittedName>
        <fullName evidence="1">Uncharacterized protein</fullName>
    </submittedName>
</protein>
<evidence type="ECO:0000313" key="2">
    <source>
        <dbReference type="Proteomes" id="UP000267821"/>
    </source>
</evidence>
<proteinExistence type="predicted"/>
<accession>A0A3N4L5G4</accession>
<reference evidence="1 2" key="1">
    <citation type="journal article" date="2018" name="Nat. Ecol. Evol.">
        <title>Pezizomycetes genomes reveal the molecular basis of ectomycorrhizal truffle lifestyle.</title>
        <authorList>
            <person name="Murat C."/>
            <person name="Payen T."/>
            <person name="Noel B."/>
            <person name="Kuo A."/>
            <person name="Morin E."/>
            <person name="Chen J."/>
            <person name="Kohler A."/>
            <person name="Krizsan K."/>
            <person name="Balestrini R."/>
            <person name="Da Silva C."/>
            <person name="Montanini B."/>
            <person name="Hainaut M."/>
            <person name="Levati E."/>
            <person name="Barry K.W."/>
            <person name="Belfiori B."/>
            <person name="Cichocki N."/>
            <person name="Clum A."/>
            <person name="Dockter R.B."/>
            <person name="Fauchery L."/>
            <person name="Guy J."/>
            <person name="Iotti M."/>
            <person name="Le Tacon F."/>
            <person name="Lindquist E.A."/>
            <person name="Lipzen A."/>
            <person name="Malagnac F."/>
            <person name="Mello A."/>
            <person name="Molinier V."/>
            <person name="Miyauchi S."/>
            <person name="Poulain J."/>
            <person name="Riccioni C."/>
            <person name="Rubini A."/>
            <person name="Sitrit Y."/>
            <person name="Splivallo R."/>
            <person name="Traeger S."/>
            <person name="Wang M."/>
            <person name="Zifcakova L."/>
            <person name="Wipf D."/>
            <person name="Zambonelli A."/>
            <person name="Paolocci F."/>
            <person name="Nowrousian M."/>
            <person name="Ottonello S."/>
            <person name="Baldrian P."/>
            <person name="Spatafora J.W."/>
            <person name="Henrissat B."/>
            <person name="Nagy L.G."/>
            <person name="Aury J.M."/>
            <person name="Wincker P."/>
            <person name="Grigoriev I.V."/>
            <person name="Bonfante P."/>
            <person name="Martin F.M."/>
        </authorList>
    </citation>
    <scope>NUCLEOTIDE SEQUENCE [LARGE SCALE GENOMIC DNA]</scope>
    <source>
        <strain evidence="1 2">ATCC MYA-4762</strain>
    </source>
</reference>
<keyword evidence="2" id="KW-1185">Reference proteome</keyword>
<name>A0A3N4L5G4_9PEZI</name>
<dbReference type="EMBL" id="ML121690">
    <property type="protein sequence ID" value="RPB18127.1"/>
    <property type="molecule type" value="Genomic_DNA"/>
</dbReference>
<sequence>MTRVRKSTSILNTTSNTLYSSDTYPKIRKTNSKMGKKDNLFFLIRQGWDINKIAIIIDSKAYRTLGGYPLWEKKEDIEQLNTAIAKGNLLFEGQDKNLLISIDIISQMSVTTNKRYVRISC</sequence>
<evidence type="ECO:0000313" key="1">
    <source>
        <dbReference type="EMBL" id="RPB18127.1"/>
    </source>
</evidence>
<organism evidence="1 2">
    <name type="scientific">Terfezia boudieri ATCC MYA-4762</name>
    <dbReference type="NCBI Taxonomy" id="1051890"/>
    <lineage>
        <taxon>Eukaryota</taxon>
        <taxon>Fungi</taxon>
        <taxon>Dikarya</taxon>
        <taxon>Ascomycota</taxon>
        <taxon>Pezizomycotina</taxon>
        <taxon>Pezizomycetes</taxon>
        <taxon>Pezizales</taxon>
        <taxon>Pezizaceae</taxon>
        <taxon>Terfezia</taxon>
    </lineage>
</organism>
<dbReference type="InParanoid" id="A0A3N4L5G4"/>